<dbReference type="EMBL" id="DS017056">
    <property type="protein sequence ID" value="KMU92154.1"/>
    <property type="molecule type" value="Genomic_DNA"/>
</dbReference>
<name>A0A0J8S732_COCIT</name>
<gene>
    <name evidence="2" type="ORF">CIHG_09964</name>
</gene>
<protein>
    <submittedName>
        <fullName evidence="2">Uncharacterized protein</fullName>
    </submittedName>
</protein>
<evidence type="ECO:0000256" key="1">
    <source>
        <dbReference type="SAM" id="MobiDB-lite"/>
    </source>
</evidence>
<sequence>MQLEGASNLGITRARCKDGSVAGPLGPCPVDNPEAPAKGPVLPESLPGWSSHAPTPGPIIAASQGVSGRLPAVANGDVKHSDTTVIRNIMPPSPILPITTSHVQGPTQSSSHKDQVMHGSPGAEAAVRWIRKG</sequence>
<evidence type="ECO:0000313" key="2">
    <source>
        <dbReference type="EMBL" id="KMU92154.1"/>
    </source>
</evidence>
<reference evidence="3" key="1">
    <citation type="journal article" date="2010" name="Genome Res.">
        <title>Population genomic sequencing of Coccidioides fungi reveals recent hybridization and transposon control.</title>
        <authorList>
            <person name="Neafsey D.E."/>
            <person name="Barker B.M."/>
            <person name="Sharpton T.J."/>
            <person name="Stajich J.E."/>
            <person name="Park D.J."/>
            <person name="Whiston E."/>
            <person name="Hung C.-Y."/>
            <person name="McMahan C."/>
            <person name="White J."/>
            <person name="Sykes S."/>
            <person name="Heiman D."/>
            <person name="Young S."/>
            <person name="Zeng Q."/>
            <person name="Abouelleil A."/>
            <person name="Aftuck L."/>
            <person name="Bessette D."/>
            <person name="Brown A."/>
            <person name="FitzGerald M."/>
            <person name="Lui A."/>
            <person name="Macdonald J.P."/>
            <person name="Priest M."/>
            <person name="Orbach M.J."/>
            <person name="Galgiani J.N."/>
            <person name="Kirkland T.N."/>
            <person name="Cole G.T."/>
            <person name="Birren B.W."/>
            <person name="Henn M.R."/>
            <person name="Taylor J.W."/>
            <person name="Rounsley S.D."/>
        </authorList>
    </citation>
    <scope>NUCLEOTIDE SEQUENCE [LARGE SCALE GENOMIC DNA]</scope>
    <source>
        <strain evidence="3">H538.4</strain>
    </source>
</reference>
<dbReference type="VEuPathDB" id="FungiDB:CIHG_09964"/>
<feature type="region of interest" description="Disordered" evidence="1">
    <location>
        <begin position="26"/>
        <end position="59"/>
    </location>
</feature>
<accession>A0A0J8S732</accession>
<feature type="compositionally biased region" description="Polar residues" evidence="1">
    <location>
        <begin position="98"/>
        <end position="110"/>
    </location>
</feature>
<organism evidence="2 3">
    <name type="scientific">Coccidioides immitis H538.4</name>
    <dbReference type="NCBI Taxonomy" id="396776"/>
    <lineage>
        <taxon>Eukaryota</taxon>
        <taxon>Fungi</taxon>
        <taxon>Dikarya</taxon>
        <taxon>Ascomycota</taxon>
        <taxon>Pezizomycotina</taxon>
        <taxon>Eurotiomycetes</taxon>
        <taxon>Eurotiomycetidae</taxon>
        <taxon>Onygenales</taxon>
        <taxon>Onygenaceae</taxon>
        <taxon>Coccidioides</taxon>
    </lineage>
</organism>
<feature type="region of interest" description="Disordered" evidence="1">
    <location>
        <begin position="91"/>
        <end position="122"/>
    </location>
</feature>
<dbReference type="AlphaFoldDB" id="A0A0J8S732"/>
<proteinExistence type="predicted"/>
<dbReference type="Proteomes" id="UP000054563">
    <property type="component" value="Unassembled WGS sequence"/>
</dbReference>
<evidence type="ECO:0000313" key="3">
    <source>
        <dbReference type="Proteomes" id="UP000054563"/>
    </source>
</evidence>